<protein>
    <submittedName>
        <fullName evidence="4">Peptidoglycan binding domain-containing protein</fullName>
    </submittedName>
</protein>
<feature type="domain" description="Peptidoglycan binding-like" evidence="3">
    <location>
        <begin position="133"/>
        <end position="174"/>
    </location>
</feature>
<comment type="caution">
    <text evidence="4">The sequence shown here is derived from an EMBL/GenBank/DDBJ whole genome shotgun (WGS) entry which is preliminary data.</text>
</comment>
<dbReference type="OrthoDB" id="9816507at2"/>
<evidence type="ECO:0000313" key="5">
    <source>
        <dbReference type="Proteomes" id="UP000006786"/>
    </source>
</evidence>
<reference evidence="4 5" key="1">
    <citation type="journal article" date="2012" name="J. Bacteriol.">
        <title>Genome Sequence of Nitratireductor pacificus Type Strain pht-3B.</title>
        <authorList>
            <person name="Lai Q."/>
            <person name="Li G."/>
            <person name="Shao Z."/>
        </authorList>
    </citation>
    <scope>NUCLEOTIDE SEQUENCE [LARGE SCALE GENOMIC DNA]</scope>
    <source>
        <strain evidence="5">pht-3B</strain>
    </source>
</reference>
<evidence type="ECO:0000256" key="2">
    <source>
        <dbReference type="SAM" id="Phobius"/>
    </source>
</evidence>
<dbReference type="InterPro" id="IPR002477">
    <property type="entry name" value="Peptidoglycan-bd-like"/>
</dbReference>
<keyword evidence="5" id="KW-1185">Reference proteome</keyword>
<dbReference type="InterPro" id="IPR036366">
    <property type="entry name" value="PGBDSf"/>
</dbReference>
<dbReference type="Pfam" id="PF01471">
    <property type="entry name" value="PG_binding_1"/>
    <property type="match status" value="2"/>
</dbReference>
<keyword evidence="2" id="KW-0472">Membrane</keyword>
<dbReference type="InterPro" id="IPR036365">
    <property type="entry name" value="PGBD-like_sf"/>
</dbReference>
<sequence>MKNTARRPEPQITFAGILRAGLAGTGMAIARNPLAVGGTTAFLVSFAFVSANALWYQPHFHAGALISTREPVYVDRTPEDAAVPGAVRRTADPVPVRSEPGAVAPGTIKPSNDMTGAIPSDRPDVAEGGDATLREVQRVLGDLGLYQGTVDGLQGPQTRTAISNYRRIVGLEASEAVDDPLLRQLGLREAPAAAPQMPPAQSIPAPTPRPQVVQQVSQAGSEPAQPIRTAALQTAEADATVMRIQAGLKAFGNDAIEVDGVLGQDTEAAIREFQSLFGLNVTGQPDPAFLAKMREVGLTN</sequence>
<evidence type="ECO:0000259" key="3">
    <source>
        <dbReference type="Pfam" id="PF01471"/>
    </source>
</evidence>
<feature type="transmembrane region" description="Helical" evidence="2">
    <location>
        <begin position="36"/>
        <end position="56"/>
    </location>
</feature>
<dbReference type="AlphaFoldDB" id="K2MR10"/>
<name>K2MR10_9HYPH</name>
<dbReference type="PATRIC" id="fig|391937.3.peg.1153"/>
<dbReference type="Proteomes" id="UP000006786">
    <property type="component" value="Unassembled WGS sequence"/>
</dbReference>
<organism evidence="4 5">
    <name type="scientific">Nitratireductor pacificus pht-3B</name>
    <dbReference type="NCBI Taxonomy" id="391937"/>
    <lineage>
        <taxon>Bacteria</taxon>
        <taxon>Pseudomonadati</taxon>
        <taxon>Pseudomonadota</taxon>
        <taxon>Alphaproteobacteria</taxon>
        <taxon>Hyphomicrobiales</taxon>
        <taxon>Phyllobacteriaceae</taxon>
        <taxon>Nitratireductor</taxon>
    </lineage>
</organism>
<dbReference type="EMBL" id="AMRM01000005">
    <property type="protein sequence ID" value="EKF19792.1"/>
    <property type="molecule type" value="Genomic_DNA"/>
</dbReference>
<gene>
    <name evidence="4" type="ORF">NA2_05608</name>
</gene>
<dbReference type="Gene3D" id="1.10.101.10">
    <property type="entry name" value="PGBD-like superfamily/PGBD"/>
    <property type="match status" value="2"/>
</dbReference>
<keyword evidence="2" id="KW-0812">Transmembrane</keyword>
<dbReference type="SUPFAM" id="SSF47090">
    <property type="entry name" value="PGBD-like"/>
    <property type="match status" value="2"/>
</dbReference>
<evidence type="ECO:0000313" key="4">
    <source>
        <dbReference type="EMBL" id="EKF19792.1"/>
    </source>
</evidence>
<dbReference type="RefSeq" id="WP_008595165.1">
    <property type="nucleotide sequence ID" value="NZ_AMRM01000005.1"/>
</dbReference>
<accession>K2MR10</accession>
<proteinExistence type="predicted"/>
<dbReference type="eggNOG" id="COG3409">
    <property type="taxonomic scope" value="Bacteria"/>
</dbReference>
<evidence type="ECO:0000256" key="1">
    <source>
        <dbReference type="SAM" id="MobiDB-lite"/>
    </source>
</evidence>
<dbReference type="STRING" id="391937.NA2_05608"/>
<keyword evidence="2" id="KW-1133">Transmembrane helix</keyword>
<feature type="domain" description="Peptidoglycan binding-like" evidence="3">
    <location>
        <begin position="240"/>
        <end position="293"/>
    </location>
</feature>
<feature type="region of interest" description="Disordered" evidence="1">
    <location>
        <begin position="92"/>
        <end position="117"/>
    </location>
</feature>